<reference evidence="15 16" key="1">
    <citation type="submission" date="2015-04" db="EMBL/GenBank/DDBJ databases">
        <title>Draft Genome Sequence of the Novel Agar-Digesting Marine Bacterium Q1.</title>
        <authorList>
            <person name="Li Y."/>
            <person name="Li D."/>
            <person name="Chen G."/>
            <person name="Du Z."/>
        </authorList>
    </citation>
    <scope>NUCLEOTIDE SEQUENCE [LARGE SCALE GENOMIC DNA]</scope>
    <source>
        <strain evidence="15 16">Q1</strain>
    </source>
</reference>
<keyword evidence="5 10" id="KW-0597">Phosphoprotein</keyword>
<dbReference type="FunFam" id="3.30.565.10:FF:000010">
    <property type="entry name" value="Sensor histidine kinase RcsC"/>
    <property type="match status" value="1"/>
</dbReference>
<evidence type="ECO:0000256" key="7">
    <source>
        <dbReference type="ARBA" id="ARBA00022989"/>
    </source>
</evidence>
<dbReference type="Pfam" id="PF02518">
    <property type="entry name" value="HATPase_c"/>
    <property type="match status" value="1"/>
</dbReference>
<keyword evidence="8" id="KW-0902">Two-component regulatory system</keyword>
<feature type="transmembrane region" description="Helical" evidence="11">
    <location>
        <begin position="54"/>
        <end position="72"/>
    </location>
</feature>
<dbReference type="CDD" id="cd00082">
    <property type="entry name" value="HisKA"/>
    <property type="match status" value="1"/>
</dbReference>
<dbReference type="CDD" id="cd17546">
    <property type="entry name" value="REC_hyHK_CKI1_RcsC-like"/>
    <property type="match status" value="1"/>
</dbReference>
<dbReference type="Gene3D" id="1.10.287.130">
    <property type="match status" value="1"/>
</dbReference>
<feature type="domain" description="Histidine kinase" evidence="12">
    <location>
        <begin position="552"/>
        <end position="773"/>
    </location>
</feature>
<feature type="transmembrane region" description="Helical" evidence="11">
    <location>
        <begin position="197"/>
        <end position="218"/>
    </location>
</feature>
<evidence type="ECO:0000256" key="3">
    <source>
        <dbReference type="ARBA" id="ARBA00012438"/>
    </source>
</evidence>
<dbReference type="Gene3D" id="3.40.50.2300">
    <property type="match status" value="1"/>
</dbReference>
<dbReference type="PANTHER" id="PTHR45339">
    <property type="entry name" value="HYBRID SIGNAL TRANSDUCTION HISTIDINE KINASE J"/>
    <property type="match status" value="1"/>
</dbReference>
<dbReference type="InterPro" id="IPR004358">
    <property type="entry name" value="Sig_transdc_His_kin-like_C"/>
</dbReference>
<dbReference type="InterPro" id="IPR042240">
    <property type="entry name" value="CHASE_sf"/>
</dbReference>
<dbReference type="GO" id="GO:0005886">
    <property type="term" value="C:plasma membrane"/>
    <property type="evidence" value="ECO:0007669"/>
    <property type="project" value="UniProtKB-SubCell"/>
</dbReference>
<dbReference type="RefSeq" id="WP_048693868.1">
    <property type="nucleotide sequence ID" value="NZ_KQ130497.1"/>
</dbReference>
<keyword evidence="16" id="KW-1185">Reference proteome</keyword>
<evidence type="ECO:0000256" key="9">
    <source>
        <dbReference type="ARBA" id="ARBA00023136"/>
    </source>
</evidence>
<evidence type="ECO:0000313" key="15">
    <source>
        <dbReference type="EMBL" id="KMT64450.1"/>
    </source>
</evidence>
<feature type="transmembrane region" description="Helical" evidence="11">
    <location>
        <begin position="123"/>
        <end position="144"/>
    </location>
</feature>
<keyword evidence="9 11" id="KW-0472">Membrane</keyword>
<dbReference type="SMART" id="SM00387">
    <property type="entry name" value="HATPase_c"/>
    <property type="match status" value="1"/>
</dbReference>
<comment type="catalytic activity">
    <reaction evidence="1">
        <text>ATP + protein L-histidine = ADP + protein N-phospho-L-histidine.</text>
        <dbReference type="EC" id="2.7.13.3"/>
    </reaction>
</comment>
<dbReference type="SUPFAM" id="SSF55874">
    <property type="entry name" value="ATPase domain of HSP90 chaperone/DNA topoisomerase II/histidine kinase"/>
    <property type="match status" value="1"/>
</dbReference>
<dbReference type="GO" id="GO:0000155">
    <property type="term" value="F:phosphorelay sensor kinase activity"/>
    <property type="evidence" value="ECO:0007669"/>
    <property type="project" value="InterPro"/>
</dbReference>
<dbReference type="Pfam" id="PF05231">
    <property type="entry name" value="MASE1"/>
    <property type="match status" value="1"/>
</dbReference>
<dbReference type="SUPFAM" id="SSF52172">
    <property type="entry name" value="CheY-like"/>
    <property type="match status" value="1"/>
</dbReference>
<dbReference type="AlphaFoldDB" id="A0A0J8GNP7"/>
<evidence type="ECO:0000256" key="1">
    <source>
        <dbReference type="ARBA" id="ARBA00000085"/>
    </source>
</evidence>
<evidence type="ECO:0000256" key="4">
    <source>
        <dbReference type="ARBA" id="ARBA00022475"/>
    </source>
</evidence>
<dbReference type="PANTHER" id="PTHR45339:SF1">
    <property type="entry name" value="HYBRID SIGNAL TRANSDUCTION HISTIDINE KINASE J"/>
    <property type="match status" value="1"/>
</dbReference>
<evidence type="ECO:0000256" key="5">
    <source>
        <dbReference type="ARBA" id="ARBA00022553"/>
    </source>
</evidence>
<dbReference type="EMBL" id="LAZL01000024">
    <property type="protein sequence ID" value="KMT64450.1"/>
    <property type="molecule type" value="Genomic_DNA"/>
</dbReference>
<evidence type="ECO:0000259" key="12">
    <source>
        <dbReference type="PROSITE" id="PS50109"/>
    </source>
</evidence>
<keyword evidence="6 11" id="KW-0812">Transmembrane</keyword>
<dbReference type="SMART" id="SM01079">
    <property type="entry name" value="CHASE"/>
    <property type="match status" value="1"/>
</dbReference>
<dbReference type="InterPro" id="IPR003594">
    <property type="entry name" value="HATPase_dom"/>
</dbReference>
<evidence type="ECO:0000256" key="6">
    <source>
        <dbReference type="ARBA" id="ARBA00022692"/>
    </source>
</evidence>
<dbReference type="InterPro" id="IPR003661">
    <property type="entry name" value="HisK_dim/P_dom"/>
</dbReference>
<dbReference type="Pfam" id="PF00512">
    <property type="entry name" value="HisKA"/>
    <property type="match status" value="1"/>
</dbReference>
<dbReference type="InterPro" id="IPR036890">
    <property type="entry name" value="HATPase_C_sf"/>
</dbReference>
<dbReference type="InterPro" id="IPR007895">
    <property type="entry name" value="MASE1"/>
</dbReference>
<dbReference type="CDD" id="cd16922">
    <property type="entry name" value="HATPase_EvgS-ArcB-TorS-like"/>
    <property type="match status" value="1"/>
</dbReference>
<dbReference type="PATRIC" id="fig|1513271.3.peg.2928"/>
<dbReference type="Pfam" id="PF03924">
    <property type="entry name" value="CHASE"/>
    <property type="match status" value="1"/>
</dbReference>
<proteinExistence type="predicted"/>
<evidence type="ECO:0000313" key="16">
    <source>
        <dbReference type="Proteomes" id="UP000037600"/>
    </source>
</evidence>
<protein>
    <recommendedName>
        <fullName evidence="3">histidine kinase</fullName>
        <ecNumber evidence="3">2.7.13.3</ecNumber>
    </recommendedName>
</protein>
<dbReference type="PRINTS" id="PR00344">
    <property type="entry name" value="BCTRLSENSOR"/>
</dbReference>
<evidence type="ECO:0000256" key="2">
    <source>
        <dbReference type="ARBA" id="ARBA00004651"/>
    </source>
</evidence>
<evidence type="ECO:0000259" key="13">
    <source>
        <dbReference type="PROSITE" id="PS50110"/>
    </source>
</evidence>
<feature type="domain" description="CHASE" evidence="14">
    <location>
        <begin position="261"/>
        <end position="424"/>
    </location>
</feature>
<dbReference type="InterPro" id="IPR005467">
    <property type="entry name" value="His_kinase_dom"/>
</dbReference>
<dbReference type="Proteomes" id="UP000037600">
    <property type="component" value="Unassembled WGS sequence"/>
</dbReference>
<dbReference type="SUPFAM" id="SSF47384">
    <property type="entry name" value="Homodimeric domain of signal transducing histidine kinase"/>
    <property type="match status" value="1"/>
</dbReference>
<keyword evidence="7 11" id="KW-1133">Transmembrane helix</keyword>
<organism evidence="15 16">
    <name type="scientific">Catenovulum maritimum</name>
    <dbReference type="NCBI Taxonomy" id="1513271"/>
    <lineage>
        <taxon>Bacteria</taxon>
        <taxon>Pseudomonadati</taxon>
        <taxon>Pseudomonadota</taxon>
        <taxon>Gammaproteobacteria</taxon>
        <taxon>Alteromonadales</taxon>
        <taxon>Alteromonadaceae</taxon>
        <taxon>Catenovulum</taxon>
    </lineage>
</organism>
<dbReference type="PROSITE" id="PS50110">
    <property type="entry name" value="RESPONSE_REGULATORY"/>
    <property type="match status" value="1"/>
</dbReference>
<dbReference type="InterPro" id="IPR011006">
    <property type="entry name" value="CheY-like_superfamily"/>
</dbReference>
<dbReference type="PROSITE" id="PS50839">
    <property type="entry name" value="CHASE"/>
    <property type="match status" value="1"/>
</dbReference>
<feature type="transmembrane region" description="Helical" evidence="11">
    <location>
        <begin position="92"/>
        <end position="111"/>
    </location>
</feature>
<dbReference type="Pfam" id="PF00072">
    <property type="entry name" value="Response_reg"/>
    <property type="match status" value="1"/>
</dbReference>
<feature type="transmembrane region" description="Helical" evidence="11">
    <location>
        <begin position="20"/>
        <end position="42"/>
    </location>
</feature>
<dbReference type="PROSITE" id="PS50109">
    <property type="entry name" value="HIS_KIN"/>
    <property type="match status" value="1"/>
</dbReference>
<dbReference type="InterPro" id="IPR006189">
    <property type="entry name" value="CHASE_dom"/>
</dbReference>
<feature type="domain" description="Response regulatory" evidence="13">
    <location>
        <begin position="793"/>
        <end position="909"/>
    </location>
</feature>
<dbReference type="InterPro" id="IPR001789">
    <property type="entry name" value="Sig_transdc_resp-reg_receiver"/>
</dbReference>
<evidence type="ECO:0000256" key="11">
    <source>
        <dbReference type="SAM" id="Phobius"/>
    </source>
</evidence>
<dbReference type="SMART" id="SM00448">
    <property type="entry name" value="REC"/>
    <property type="match status" value="1"/>
</dbReference>
<feature type="transmembrane region" description="Helical" evidence="11">
    <location>
        <begin position="164"/>
        <end position="185"/>
    </location>
</feature>
<evidence type="ECO:0000259" key="14">
    <source>
        <dbReference type="PROSITE" id="PS50839"/>
    </source>
</evidence>
<dbReference type="Gene3D" id="3.30.565.10">
    <property type="entry name" value="Histidine kinase-like ATPase, C-terminal domain"/>
    <property type="match status" value="1"/>
</dbReference>
<keyword evidence="4" id="KW-1003">Cell membrane</keyword>
<name>A0A0J8GNP7_9ALTE</name>
<sequence>MFQPRNQFFNVSLYLTLAVSYYYAGALLSSISAQAQVVPVWLPSGVALVGAYLWCWRFLPAVFVSSVCFNLFSQPGFEFALLSADLIKQVSLIAFGASLQAGVGGFILRRYTGNILELKSDKLAVVFVFIVGILVNTISSNIGVYSLSLFNPSYSIENHWTNVLIWWAGDSLGVLLATPFILALIKFKKKNVSVKQDYVLVVTPIILFSIVLLTTIIFSSNNQRSVLEIVDREVEVISNSLHRQITKNLSHIQTVASYIQYNPHLNQTDFLKYVKPIFLQEHAIQAFSWNQVVPQSKETEFFQMLSEELEQPVGLIGQPLDESDPLIVVKYVFPFEDNQKALGFNVNSKSDRKLVLQQAADEAIPKATKIIQLVQSVDPEPAFLIFAPVYQLIKLEAEQGIYQQKLLGFATGVFLVEEVIDHAININQKQMFEFELVEASSRKIIAANTGQTLISLDQFKETKLLSFPQSGQTWQLYLKPKSEFVQHYHDNIAYTLLVAQLFIIAFIMLLILIMNSRQFLLNRMVTERTLSLKQAKQQSDNANLAKSRFLANMSHEIRTPLNAVIGFSQLAYQSKSSTEINDYLHKIEKSSTTLLGIVNDILDISKIESEKLVLEKSLFDMHDVIGRISVMFESSANSKGVEWKLIDNLPQSLWYLGDSVRVEQILINLCGNALKFTQQGQISLTASLVNQEGGLAELKFVVADTGIGIAPEAQAILFDAFTQADSSTSRKFGGTGLGLAIAKDLANLMQGDIDLNSTEGLGSEFTIKIKVQTSLKAPTERKTLGKCDFTGCKILVAEDNEINQMVIAEMLKTFGVETYIVENGALALEALEQQSFDLVLMDCQMPVMDGYQATAEIRSLVQFDELPVIALTADVMPEDKAKAVTVGFNAHLSKPLDINKLSDCLHKFSRAGTRLRAQDSE</sequence>
<comment type="caution">
    <text evidence="15">The sequence shown here is derived from an EMBL/GenBank/DDBJ whole genome shotgun (WGS) entry which is preliminary data.</text>
</comment>
<dbReference type="InterPro" id="IPR036097">
    <property type="entry name" value="HisK_dim/P_sf"/>
</dbReference>
<feature type="modified residue" description="4-aspartylphosphate" evidence="10">
    <location>
        <position position="842"/>
    </location>
</feature>
<gene>
    <name evidence="15" type="ORF">XM47_14245</name>
</gene>
<evidence type="ECO:0000256" key="8">
    <source>
        <dbReference type="ARBA" id="ARBA00023012"/>
    </source>
</evidence>
<dbReference type="EC" id="2.7.13.3" evidence="3"/>
<feature type="transmembrane region" description="Helical" evidence="11">
    <location>
        <begin position="492"/>
        <end position="514"/>
    </location>
</feature>
<dbReference type="STRING" id="1513271.XM47_14245"/>
<evidence type="ECO:0000256" key="10">
    <source>
        <dbReference type="PROSITE-ProRule" id="PRU00169"/>
    </source>
</evidence>
<dbReference type="SMART" id="SM00388">
    <property type="entry name" value="HisKA"/>
    <property type="match status" value="1"/>
</dbReference>
<dbReference type="Gene3D" id="3.30.450.350">
    <property type="entry name" value="CHASE domain"/>
    <property type="match status" value="1"/>
</dbReference>
<accession>A0A0J8GNP7</accession>
<comment type="subcellular location">
    <subcellularLocation>
        <location evidence="2">Cell membrane</location>
        <topology evidence="2">Multi-pass membrane protein</topology>
    </subcellularLocation>
</comment>